<comment type="caution">
    <text evidence="7">The sequence shown here is derived from an EMBL/GenBank/DDBJ whole genome shotgun (WGS) entry which is preliminary data.</text>
</comment>
<organism evidence="7 8">
    <name type="scientific">Mediterraneibacter butyricigenes</name>
    <dbReference type="NCBI Taxonomy" id="2316025"/>
    <lineage>
        <taxon>Bacteria</taxon>
        <taxon>Bacillati</taxon>
        <taxon>Bacillota</taxon>
        <taxon>Clostridia</taxon>
        <taxon>Lachnospirales</taxon>
        <taxon>Lachnospiraceae</taxon>
        <taxon>Mediterraneibacter</taxon>
    </lineage>
</organism>
<dbReference type="GO" id="GO:0006355">
    <property type="term" value="P:regulation of DNA-templated transcription"/>
    <property type="evidence" value="ECO:0007669"/>
    <property type="project" value="InterPro"/>
</dbReference>
<dbReference type="InterPro" id="IPR050661">
    <property type="entry name" value="BglG_antiterminators"/>
</dbReference>
<proteinExistence type="predicted"/>
<evidence type="ECO:0000259" key="6">
    <source>
        <dbReference type="PROSITE" id="PS51372"/>
    </source>
</evidence>
<dbReference type="PANTHER" id="PTHR30185:SF18">
    <property type="entry name" value="TRANSCRIPTIONAL REGULATOR MTLR"/>
    <property type="match status" value="1"/>
</dbReference>
<dbReference type="InterPro" id="IPR036095">
    <property type="entry name" value="PTS_EIIB-like_sf"/>
</dbReference>
<keyword evidence="2" id="KW-0677">Repeat</keyword>
<dbReference type="CDD" id="cd05568">
    <property type="entry name" value="PTS_IIB_bgl_like"/>
    <property type="match status" value="1"/>
</dbReference>
<accession>A0A391P152</accession>
<keyword evidence="3" id="KW-0805">Transcription regulation</keyword>
<dbReference type="Proteomes" id="UP000265643">
    <property type="component" value="Unassembled WGS sequence"/>
</dbReference>
<dbReference type="InterPro" id="IPR011608">
    <property type="entry name" value="PRD"/>
</dbReference>
<dbReference type="RefSeq" id="WP_119297820.1">
    <property type="nucleotide sequence ID" value="NZ_BHGK01000001.1"/>
</dbReference>
<protein>
    <submittedName>
        <fullName evidence="7">Transcription antiterminator BglG</fullName>
    </submittedName>
</protein>
<keyword evidence="1" id="KW-0808">Transferase</keyword>
<dbReference type="EMBL" id="BHGK01000001">
    <property type="protein sequence ID" value="GCA66740.1"/>
    <property type="molecule type" value="Genomic_DNA"/>
</dbReference>
<dbReference type="PROSITE" id="PS51099">
    <property type="entry name" value="PTS_EIIB_TYPE_2"/>
    <property type="match status" value="1"/>
</dbReference>
<dbReference type="PANTHER" id="PTHR30185">
    <property type="entry name" value="CRYPTIC BETA-GLUCOSIDE BGL OPERON ANTITERMINATOR"/>
    <property type="match status" value="1"/>
</dbReference>
<keyword evidence="4" id="KW-0804">Transcription</keyword>
<evidence type="ECO:0000259" key="5">
    <source>
        <dbReference type="PROSITE" id="PS51099"/>
    </source>
</evidence>
<dbReference type="InterPro" id="IPR036634">
    <property type="entry name" value="PRD_sf"/>
</dbReference>
<reference evidence="8" key="1">
    <citation type="submission" date="2018-09" db="EMBL/GenBank/DDBJ databases">
        <title>Draft Genome Sequence of Mediterraneibacter sp. KCTC 15684.</title>
        <authorList>
            <person name="Kim J.S."/>
            <person name="Han K.I."/>
            <person name="Suh M.K."/>
            <person name="Lee K.C."/>
            <person name="Eom M.K."/>
            <person name="Lee J.H."/>
            <person name="Park S.H."/>
            <person name="Kang S.W."/>
            <person name="Park J.E."/>
            <person name="Oh B.S."/>
            <person name="Yu S.Y."/>
            <person name="Choi S.H."/>
            <person name="Lee D.H."/>
            <person name="Yoon H."/>
            <person name="Kim B."/>
            <person name="Yang S.J."/>
            <person name="Lee J.S."/>
        </authorList>
    </citation>
    <scope>NUCLEOTIDE SEQUENCE [LARGE SCALE GENOMIC DNA]</scope>
    <source>
        <strain evidence="8">KCTC 15684</strain>
    </source>
</reference>
<evidence type="ECO:0000313" key="8">
    <source>
        <dbReference type="Proteomes" id="UP000265643"/>
    </source>
</evidence>
<gene>
    <name evidence="7" type="primary">mtlR</name>
    <name evidence="7" type="ORF">KGMB01110_11760</name>
</gene>
<dbReference type="Gene3D" id="1.10.10.10">
    <property type="entry name" value="Winged helix-like DNA-binding domain superfamily/Winged helix DNA-binding domain"/>
    <property type="match status" value="1"/>
</dbReference>
<dbReference type="PROSITE" id="PS51372">
    <property type="entry name" value="PRD_2"/>
    <property type="match status" value="2"/>
</dbReference>
<name>A0A391P152_9FIRM</name>
<dbReference type="Gene3D" id="3.40.50.2300">
    <property type="match status" value="1"/>
</dbReference>
<feature type="domain" description="PRD" evidence="6">
    <location>
        <begin position="309"/>
        <end position="416"/>
    </location>
</feature>
<keyword evidence="8" id="KW-1185">Reference proteome</keyword>
<dbReference type="AlphaFoldDB" id="A0A391P152"/>
<dbReference type="SUPFAM" id="SSF63520">
    <property type="entry name" value="PTS-regulatory domain, PRD"/>
    <property type="match status" value="2"/>
</dbReference>
<dbReference type="GO" id="GO:0008982">
    <property type="term" value="F:protein-N(PI)-phosphohistidine-sugar phosphotransferase activity"/>
    <property type="evidence" value="ECO:0007669"/>
    <property type="project" value="InterPro"/>
</dbReference>
<dbReference type="Gene3D" id="1.10.1790.10">
    <property type="entry name" value="PRD domain"/>
    <property type="match status" value="2"/>
</dbReference>
<dbReference type="Pfam" id="PF00874">
    <property type="entry name" value="PRD"/>
    <property type="match status" value="2"/>
</dbReference>
<evidence type="ECO:0000256" key="3">
    <source>
        <dbReference type="ARBA" id="ARBA00023015"/>
    </source>
</evidence>
<sequence>MEIGARMRQIFLVLLNQKEPVSVQEVAEQIGKSKRTVQRELEYAKQSLKGYDLTFHSKTGVGVWLEGSEEEKERLKRELSDADGYDGGDREERRKRLILEILKEKGLKKLFYYSSQFQVSEATIRTDLDVVGKWLEKFDLHVGKKPGSGVVILGEEENYRKALRAFIQENIDTKAVREAYEYDREDALKKSGIGKILNDEIMCRVMECLRGMNHTKVLTLTENSYVGLVIHISIAINRILKGEVIESNAKWQEELSKDEDYRLAEEIVEELEEEFEIQIPDVEISYICLHIKGSKHEKVALEGTEVLDLENREVQQLLNQMIDAFDEKAGYLLKQDDEFLQGLLAHLQPTFVRLKHNMQIQNPVLDDIKKEYPDLFEKCVRVGNVLGEKLNCPVPEEEIGFLTVHFGAALVRLEGQKEQIRRVEIGVVCSSGIGISRLMSSKLEKQFGDRVRISTYGKNDITPYIVSNTDFFITSIPMEKSEIPVIDVSPLLNETDMERIRRMVYQYERMPAKKEEETFSDELTRIHQIAVQIRTVIEHLDIYEEDSAIGFQQLVEQIAKRCSPYQDRQEKIYADIMRREEIATQVYAEFGFALLHNRSEGVVRPTLAVCLPGKCEKTEFTSAERAREAFEETKRANTDFEEMKHGPNDSMKPEDIRFTDPYMKGISAVFVMLVPVDEHLQINNEILGYISTMLIEDYELMETVEQKDEDEIREAITKNLKKYFQKIVTEVSGV</sequence>
<evidence type="ECO:0000256" key="4">
    <source>
        <dbReference type="ARBA" id="ARBA00023163"/>
    </source>
</evidence>
<dbReference type="InterPro" id="IPR036388">
    <property type="entry name" value="WH-like_DNA-bd_sf"/>
</dbReference>
<feature type="domain" description="PTS EIIB type-2" evidence="5">
    <location>
        <begin position="423"/>
        <end position="512"/>
    </location>
</feature>
<dbReference type="InterPro" id="IPR013011">
    <property type="entry name" value="PTS_EIIB_2"/>
</dbReference>
<dbReference type="GO" id="GO:0009401">
    <property type="term" value="P:phosphoenolpyruvate-dependent sugar phosphotransferase system"/>
    <property type="evidence" value="ECO:0007669"/>
    <property type="project" value="InterPro"/>
</dbReference>
<evidence type="ECO:0000313" key="7">
    <source>
        <dbReference type="EMBL" id="GCA66740.1"/>
    </source>
</evidence>
<dbReference type="SUPFAM" id="SSF52794">
    <property type="entry name" value="PTS system IIB component-like"/>
    <property type="match status" value="1"/>
</dbReference>
<evidence type="ECO:0000256" key="2">
    <source>
        <dbReference type="ARBA" id="ARBA00022737"/>
    </source>
</evidence>
<evidence type="ECO:0000256" key="1">
    <source>
        <dbReference type="ARBA" id="ARBA00022679"/>
    </source>
</evidence>
<feature type="domain" description="PRD" evidence="6">
    <location>
        <begin position="193"/>
        <end position="301"/>
    </location>
</feature>